<keyword evidence="6 8" id="KW-0472">Membrane</keyword>
<dbReference type="PANTHER" id="PTHR37820:SF1">
    <property type="entry name" value="CELL DIVISION PROTEIN FTSQ"/>
    <property type="match status" value="1"/>
</dbReference>
<dbReference type="PANTHER" id="PTHR37820">
    <property type="entry name" value="CELL DIVISION PROTEIN DIVIB"/>
    <property type="match status" value="1"/>
</dbReference>
<dbReference type="GO" id="GO:0090529">
    <property type="term" value="P:cell septum assembly"/>
    <property type="evidence" value="ECO:0007669"/>
    <property type="project" value="InterPro"/>
</dbReference>
<comment type="caution">
    <text evidence="10">The sequence shown here is derived from an EMBL/GenBank/DDBJ whole genome shotgun (WGS) entry which is preliminary data.</text>
</comment>
<dbReference type="Pfam" id="PF08478">
    <property type="entry name" value="POTRA_1"/>
    <property type="match status" value="1"/>
</dbReference>
<evidence type="ECO:0000256" key="6">
    <source>
        <dbReference type="ARBA" id="ARBA00023136"/>
    </source>
</evidence>
<evidence type="ECO:0000256" key="8">
    <source>
        <dbReference type="SAM" id="Phobius"/>
    </source>
</evidence>
<evidence type="ECO:0000313" key="10">
    <source>
        <dbReference type="EMBL" id="OAT81850.1"/>
    </source>
</evidence>
<dbReference type="Gene3D" id="3.10.20.310">
    <property type="entry name" value="membrane protein fhac"/>
    <property type="match status" value="1"/>
</dbReference>
<dbReference type="GO" id="GO:0005886">
    <property type="term" value="C:plasma membrane"/>
    <property type="evidence" value="ECO:0007669"/>
    <property type="project" value="TreeGrafter"/>
</dbReference>
<evidence type="ECO:0000259" key="9">
    <source>
        <dbReference type="PROSITE" id="PS51779"/>
    </source>
</evidence>
<dbReference type="Pfam" id="PF03799">
    <property type="entry name" value="FtsQ_DivIB_C"/>
    <property type="match status" value="1"/>
</dbReference>
<keyword evidence="7" id="KW-0131">Cell cycle</keyword>
<gene>
    <name evidence="10" type="ORF">A6M21_10420</name>
</gene>
<evidence type="ECO:0000256" key="1">
    <source>
        <dbReference type="ARBA" id="ARBA00004370"/>
    </source>
</evidence>
<keyword evidence="11" id="KW-1185">Reference proteome</keyword>
<comment type="subcellular location">
    <subcellularLocation>
        <location evidence="1">Membrane</location>
    </subcellularLocation>
</comment>
<dbReference type="AlphaFoldDB" id="A0A1B7LEX3"/>
<reference evidence="10 11" key="1">
    <citation type="submission" date="2016-04" db="EMBL/GenBank/DDBJ databases">
        <authorList>
            <person name="Evans L.H."/>
            <person name="Alamgir A."/>
            <person name="Owens N."/>
            <person name="Weber N.D."/>
            <person name="Virtaneva K."/>
            <person name="Barbian K."/>
            <person name="Babar A."/>
            <person name="Rosenke K."/>
        </authorList>
    </citation>
    <scope>NUCLEOTIDE SEQUENCE [LARGE SCALE GENOMIC DNA]</scope>
    <source>
        <strain evidence="10 11">LMa1</strain>
    </source>
</reference>
<organism evidence="10 11">
    <name type="scientific">Desulfotomaculum copahuensis</name>
    <dbReference type="NCBI Taxonomy" id="1838280"/>
    <lineage>
        <taxon>Bacteria</taxon>
        <taxon>Bacillati</taxon>
        <taxon>Bacillota</taxon>
        <taxon>Clostridia</taxon>
        <taxon>Eubacteriales</taxon>
        <taxon>Desulfotomaculaceae</taxon>
        <taxon>Desulfotomaculum</taxon>
    </lineage>
</organism>
<sequence length="244" mass="26163">MLAGTPGLRRTRINLGESIFFVLLVLLSVFILLGSPLFDVREITVQGNHYMSADKIIKASGITAGTNIFKINLGQAAQGLKALPLLKDVQLSRQLPGRVVIRVTERQPVALLPWGSGFVQVDGDGVCLQNGSVSGNLPLITGINVRVPPPGQVVQGAQLPAVLKAIRQLPPSLVRQLSEVHRTAQGQVILYTLDGVQCRLGTSGDMAGKGAVLLQVLNKVRKDGRKIDYIDLSYPGMPVVKYSS</sequence>
<evidence type="ECO:0000256" key="2">
    <source>
        <dbReference type="ARBA" id="ARBA00022475"/>
    </source>
</evidence>
<keyword evidence="3" id="KW-0132">Cell division</keyword>
<dbReference type="InterPro" id="IPR026579">
    <property type="entry name" value="FtsQ"/>
</dbReference>
<feature type="domain" description="POTRA" evidence="9">
    <location>
        <begin position="38"/>
        <end position="106"/>
    </location>
</feature>
<dbReference type="InterPro" id="IPR034746">
    <property type="entry name" value="POTRA"/>
</dbReference>
<evidence type="ECO:0000256" key="5">
    <source>
        <dbReference type="ARBA" id="ARBA00022989"/>
    </source>
</evidence>
<dbReference type="STRING" id="1838280.A6M21_10420"/>
<dbReference type="InterPro" id="IPR050487">
    <property type="entry name" value="FtsQ_DivIB"/>
</dbReference>
<proteinExistence type="inferred from homology"/>
<keyword evidence="5 8" id="KW-1133">Transmembrane helix</keyword>
<evidence type="ECO:0000256" key="3">
    <source>
        <dbReference type="ARBA" id="ARBA00022618"/>
    </source>
</evidence>
<name>A0A1B7LEX3_9FIRM</name>
<accession>A0A1B7LEX3</accession>
<dbReference type="InterPro" id="IPR005548">
    <property type="entry name" value="Cell_div_FtsQ/DivIB_C"/>
</dbReference>
<evidence type="ECO:0000256" key="7">
    <source>
        <dbReference type="ARBA" id="ARBA00023306"/>
    </source>
</evidence>
<dbReference type="HAMAP" id="MF_00911">
    <property type="entry name" value="FtsQ_subfam"/>
    <property type="match status" value="1"/>
</dbReference>
<feature type="transmembrane region" description="Helical" evidence="8">
    <location>
        <begin position="19"/>
        <end position="38"/>
    </location>
</feature>
<evidence type="ECO:0000313" key="11">
    <source>
        <dbReference type="Proteomes" id="UP000078532"/>
    </source>
</evidence>
<evidence type="ECO:0000256" key="4">
    <source>
        <dbReference type="ARBA" id="ARBA00022692"/>
    </source>
</evidence>
<dbReference type="Proteomes" id="UP000078532">
    <property type="component" value="Unassembled WGS sequence"/>
</dbReference>
<dbReference type="InterPro" id="IPR013685">
    <property type="entry name" value="POTRA_FtsQ_type"/>
</dbReference>
<dbReference type="Gene3D" id="3.40.50.10960">
    <property type="match status" value="1"/>
</dbReference>
<keyword evidence="4 8" id="KW-0812">Transmembrane</keyword>
<dbReference type="EMBL" id="LYVF01000158">
    <property type="protein sequence ID" value="OAT81850.1"/>
    <property type="molecule type" value="Genomic_DNA"/>
</dbReference>
<keyword evidence="2" id="KW-1003">Cell membrane</keyword>
<protein>
    <recommendedName>
        <fullName evidence="9">POTRA domain-containing protein</fullName>
    </recommendedName>
</protein>
<dbReference type="PROSITE" id="PS51779">
    <property type="entry name" value="POTRA"/>
    <property type="match status" value="1"/>
</dbReference>